<dbReference type="Pfam" id="PF13401">
    <property type="entry name" value="AAA_22"/>
    <property type="match status" value="1"/>
</dbReference>
<evidence type="ECO:0000313" key="3">
    <source>
        <dbReference type="Proteomes" id="UP000802098"/>
    </source>
</evidence>
<sequence length="574" mass="60106">MVESFFGLSREPFSIAPDPRFLYPSEQHREALELLNYGLARGASFVLLTGEIGAGKTTLWRTFLEQLPSNVDVASVVNPKLGVDALIARVFEDLHVELPAADGPVDMIDALHGHLLLAHAQGRRTLIVIDEAQALSHEVLEQLRLLTNLDSSGRKLQVLLIGQPELRGMLASPELEPLAQRIVVRAHLGALTEAQTAAYVEHRLRVAGLQGALPFDGEALGLVHRFSGGVPRRVNVLCDRALALAAEAGQRRVDVVRLERAAHDVAGPPVRPATPPSAVIAAPGGAPARVAPWAFVAGAGLALAATLGALSWRDAAPPAAAVLAPAAPAPAATVAAAPAPAAFASAPVAAPAVAPVAAPPSPTLPPAAPALPAAAPSPLAARAELPPQALLPAVHDYAWFSGDGADEVGARRRLARLWGLGRVVGDPCAAAAAAAGLACWSGRVPLSTLRQLDRPGLLHLADERGRPGYALLVALDEDTATLQVAERREHVPLLKLARWWHGGFTTLWRPPSDTAWTARLQALDGETATDAASLARRIAGFQRARGLAVDGVAGPQTLMLLARDEHDAEPRLGR</sequence>
<dbReference type="Gene3D" id="3.90.70.10">
    <property type="entry name" value="Cysteine proteinases"/>
    <property type="match status" value="1"/>
</dbReference>
<gene>
    <name evidence="2" type="ORF">G7087_02195</name>
</gene>
<accession>A0ABX0HQ24</accession>
<dbReference type="InterPro" id="IPR003593">
    <property type="entry name" value="AAA+_ATPase"/>
</dbReference>
<dbReference type="InterPro" id="IPR052026">
    <property type="entry name" value="ExeA_AAA_ATPase_DNA-bind"/>
</dbReference>
<proteinExistence type="predicted"/>
<dbReference type="Pfam" id="PF01471">
    <property type="entry name" value="PG_binding_1"/>
    <property type="match status" value="1"/>
</dbReference>
<reference evidence="2 3" key="1">
    <citation type="submission" date="2020-03" db="EMBL/GenBank/DDBJ databases">
        <title>Rubrivivax benzoatilyticus JA2 (sequenced after 10 years sub-culturing).</title>
        <authorList>
            <person name="Gupta D."/>
            <person name="Chintalapati S."/>
            <person name="Chintalapati V.R."/>
        </authorList>
    </citation>
    <scope>NUCLEOTIDE SEQUENCE [LARGE SCALE GENOMIC DNA]</scope>
    <source>
        <strain evidence="2 3">JA2-Mal</strain>
    </source>
</reference>
<dbReference type="InterPro" id="IPR002477">
    <property type="entry name" value="Peptidoglycan-bd-like"/>
</dbReference>
<feature type="domain" description="AAA+ ATPase" evidence="1">
    <location>
        <begin position="42"/>
        <end position="188"/>
    </location>
</feature>
<protein>
    <submittedName>
        <fullName evidence="2">AAA family ATPase</fullName>
    </submittedName>
</protein>
<dbReference type="SMART" id="SM00382">
    <property type="entry name" value="AAA"/>
    <property type="match status" value="1"/>
</dbReference>
<dbReference type="Gene3D" id="3.40.50.300">
    <property type="entry name" value="P-loop containing nucleotide triphosphate hydrolases"/>
    <property type="match status" value="1"/>
</dbReference>
<dbReference type="InterPro" id="IPR027417">
    <property type="entry name" value="P-loop_NTPase"/>
</dbReference>
<dbReference type="InterPro" id="IPR036365">
    <property type="entry name" value="PGBD-like_sf"/>
</dbReference>
<comment type="caution">
    <text evidence="2">The sequence shown here is derived from an EMBL/GenBank/DDBJ whole genome shotgun (WGS) entry which is preliminary data.</text>
</comment>
<dbReference type="Proteomes" id="UP000802098">
    <property type="component" value="Unassembled WGS sequence"/>
</dbReference>
<organism evidence="2 3">
    <name type="scientific">Rubrivivax benzoatilyticus</name>
    <dbReference type="NCBI Taxonomy" id="316997"/>
    <lineage>
        <taxon>Bacteria</taxon>
        <taxon>Pseudomonadati</taxon>
        <taxon>Pseudomonadota</taxon>
        <taxon>Betaproteobacteria</taxon>
        <taxon>Burkholderiales</taxon>
        <taxon>Sphaerotilaceae</taxon>
        <taxon>Rubrivivax</taxon>
    </lineage>
</organism>
<keyword evidence="3" id="KW-1185">Reference proteome</keyword>
<evidence type="ECO:0000313" key="2">
    <source>
        <dbReference type="EMBL" id="NHK97178.1"/>
    </source>
</evidence>
<dbReference type="InterPro" id="IPR049945">
    <property type="entry name" value="AAA_22"/>
</dbReference>
<name>A0ABX0HQ24_9BURK</name>
<dbReference type="EMBL" id="JAAOCD010000001">
    <property type="protein sequence ID" value="NHK97178.1"/>
    <property type="molecule type" value="Genomic_DNA"/>
</dbReference>
<dbReference type="SUPFAM" id="SSF52540">
    <property type="entry name" value="P-loop containing nucleoside triphosphate hydrolases"/>
    <property type="match status" value="1"/>
</dbReference>
<dbReference type="SUPFAM" id="SSF47090">
    <property type="entry name" value="PGBD-like"/>
    <property type="match status" value="1"/>
</dbReference>
<dbReference type="CDD" id="cd00009">
    <property type="entry name" value="AAA"/>
    <property type="match status" value="1"/>
</dbReference>
<dbReference type="PANTHER" id="PTHR35894:SF1">
    <property type="entry name" value="PHOSPHORIBULOKINASE _ URIDINE KINASE FAMILY"/>
    <property type="match status" value="1"/>
</dbReference>
<evidence type="ECO:0000259" key="1">
    <source>
        <dbReference type="SMART" id="SM00382"/>
    </source>
</evidence>
<dbReference type="PANTHER" id="PTHR35894">
    <property type="entry name" value="GENERAL SECRETION PATHWAY PROTEIN A-RELATED"/>
    <property type="match status" value="1"/>
</dbReference>